<gene>
    <name evidence="1" type="ORF">HWQ67_14120</name>
</gene>
<comment type="caution">
    <text evidence="1">The sequence shown here is derived from an EMBL/GenBank/DDBJ whole genome shotgun (WGS) entry which is preliminary data.</text>
</comment>
<protein>
    <submittedName>
        <fullName evidence="1">Uncharacterized protein</fullName>
    </submittedName>
</protein>
<evidence type="ECO:0000313" key="2">
    <source>
        <dbReference type="Proteomes" id="UP001196980"/>
    </source>
</evidence>
<name>A0ABS6S1J2_9BACT</name>
<dbReference type="RefSeq" id="WP_218253333.1">
    <property type="nucleotide sequence ID" value="NZ_JABXWD010000325.1"/>
</dbReference>
<dbReference type="Proteomes" id="UP001196980">
    <property type="component" value="Unassembled WGS sequence"/>
</dbReference>
<dbReference type="EMBL" id="JABXWD010000325">
    <property type="protein sequence ID" value="MBV6342718.1"/>
    <property type="molecule type" value="Genomic_DNA"/>
</dbReference>
<organism evidence="1 2">
    <name type="scientific">Candidatus Magnetobacterium casense</name>
    <dbReference type="NCBI Taxonomy" id="1455061"/>
    <lineage>
        <taxon>Bacteria</taxon>
        <taxon>Pseudomonadati</taxon>
        <taxon>Nitrospirota</taxon>
        <taxon>Thermodesulfovibrionia</taxon>
        <taxon>Thermodesulfovibrionales</taxon>
        <taxon>Candidatus Magnetobacteriaceae</taxon>
        <taxon>Candidatus Magnetobacterium</taxon>
    </lineage>
</organism>
<sequence>MHIIFTRVGLEEIGPIKRSSVERTKKYCQLWLKCSSAFYTAQTKAAPFMVAIQYSPRYEGVVRSFTWPEWVKLTTHERMFEFVNQEKLAGQRVLMSRLDADDSYSVNFFEALETEPAGLLLHKRFKQFNMATGELTAEMRRNAPHFATLIFDQLPSTLVWEDTAGIDNNHKHLAKFPHRELGGCFCLERVTGFNVGNFWKHIDLVRRGKITAATNPVKSSLELDPSFVGYR</sequence>
<accession>A0ABS6S1J2</accession>
<reference evidence="1 2" key="1">
    <citation type="journal article" date="2020" name="J Geophys Res Biogeosci">
        <title>Magnetotaxis as an Adaptation to Enable Bacterial Shuttling of Microbial Sulfur and Sulfur Cycling Across Aquatic Oxic#Anoxic Interfaces.</title>
        <authorList>
            <person name="Li J."/>
            <person name="Liu P."/>
            <person name="Wang J."/>
            <person name="Roberts A.P."/>
            <person name="Pan Y."/>
        </authorList>
    </citation>
    <scope>NUCLEOTIDE SEQUENCE [LARGE SCALE GENOMIC DNA]</scope>
    <source>
        <strain evidence="1 2">MYR-1_YQ</strain>
    </source>
</reference>
<proteinExistence type="predicted"/>
<evidence type="ECO:0000313" key="1">
    <source>
        <dbReference type="EMBL" id="MBV6342718.1"/>
    </source>
</evidence>
<keyword evidence="2" id="KW-1185">Reference proteome</keyword>